<name>A0A4V4HQ23_9ACTN</name>
<gene>
    <name evidence="3" type="ORF">E9998_01175</name>
</gene>
<sequence length="324" mass="35919">MTTASRRTLLTAGALGTLTAGAAAIDTRAAFAEEDAVTNLRFDRGGCEPDLDVDWHAGWPSPKHDPEPEIQSHAVDEHTIVMRQNMSVNFEAPFMFLLFGNDSALLVDTGATPEPEYFPLRAVVDAHVADWLERHPRRKYRLVVAHTHGHGDHKAADAQFADRPRTTVVGPGLEGVQAYYGFEDWPNNTAALDLGGRVVDVIPGPGHHTSGTVFYDRWTRLLLTGDTFYPGRLYVQDWDAFTATVDRLVDWCEAHPVSHLLGCHVEMSVQPGLDYPRGWTYQPDEAALPMTVAQLGALQEALREIGGAPGIHKYDDFHVWYQVE</sequence>
<comment type="caution">
    <text evidence="3">The sequence shown here is derived from an EMBL/GenBank/DDBJ whole genome shotgun (WGS) entry which is preliminary data.</text>
</comment>
<dbReference type="GO" id="GO:0016787">
    <property type="term" value="F:hydrolase activity"/>
    <property type="evidence" value="ECO:0007669"/>
    <property type="project" value="UniProtKB-KW"/>
</dbReference>
<dbReference type="RefSeq" id="WP_136527870.1">
    <property type="nucleotide sequence ID" value="NZ_STGX01000001.1"/>
</dbReference>
<evidence type="ECO:0000259" key="2">
    <source>
        <dbReference type="SMART" id="SM00849"/>
    </source>
</evidence>
<dbReference type="SMART" id="SM00849">
    <property type="entry name" value="Lactamase_B"/>
    <property type="match status" value="1"/>
</dbReference>
<dbReference type="InterPro" id="IPR001279">
    <property type="entry name" value="Metallo-B-lactamas"/>
</dbReference>
<dbReference type="AlphaFoldDB" id="A0A4V4HQ23"/>
<evidence type="ECO:0000313" key="3">
    <source>
        <dbReference type="EMBL" id="THV32096.1"/>
    </source>
</evidence>
<feature type="chain" id="PRO_5039442344" evidence="1">
    <location>
        <begin position="23"/>
        <end position="324"/>
    </location>
</feature>
<keyword evidence="4" id="KW-1185">Reference proteome</keyword>
<dbReference type="InterPro" id="IPR006311">
    <property type="entry name" value="TAT_signal"/>
</dbReference>
<organism evidence="3 4">
    <name type="scientific">Glycomyces paridis</name>
    <dbReference type="NCBI Taxonomy" id="2126555"/>
    <lineage>
        <taxon>Bacteria</taxon>
        <taxon>Bacillati</taxon>
        <taxon>Actinomycetota</taxon>
        <taxon>Actinomycetes</taxon>
        <taxon>Glycomycetales</taxon>
        <taxon>Glycomycetaceae</taxon>
        <taxon>Glycomyces</taxon>
    </lineage>
</organism>
<dbReference type="Pfam" id="PF00753">
    <property type="entry name" value="Lactamase_B"/>
    <property type="match status" value="1"/>
</dbReference>
<dbReference type="Gene3D" id="3.60.15.10">
    <property type="entry name" value="Ribonuclease Z/Hydroxyacylglutathione hydrolase-like"/>
    <property type="match status" value="1"/>
</dbReference>
<evidence type="ECO:0000313" key="4">
    <source>
        <dbReference type="Proteomes" id="UP000305792"/>
    </source>
</evidence>
<reference evidence="3 4" key="1">
    <citation type="journal article" date="2018" name="Int. J. Syst. Evol. Microbiol.">
        <title>Glycomyces paridis sp. nov., isolated from the medicinal plant Paris polyphylla.</title>
        <authorList>
            <person name="Fang X.M."/>
            <person name="Bai J.L."/>
            <person name="Su J."/>
            <person name="Zhao L.L."/>
            <person name="Liu H.Y."/>
            <person name="Ma B.P."/>
            <person name="Zhang Y.Q."/>
            <person name="Yu L.Y."/>
        </authorList>
    </citation>
    <scope>NUCLEOTIDE SEQUENCE [LARGE SCALE GENOMIC DNA]</scope>
    <source>
        <strain evidence="3 4">CPCC 204357</strain>
    </source>
</reference>
<accession>A0A4V4HQ23</accession>
<keyword evidence="1" id="KW-0732">Signal</keyword>
<dbReference type="SUPFAM" id="SSF56281">
    <property type="entry name" value="Metallo-hydrolase/oxidoreductase"/>
    <property type="match status" value="1"/>
</dbReference>
<evidence type="ECO:0000256" key="1">
    <source>
        <dbReference type="SAM" id="SignalP"/>
    </source>
</evidence>
<feature type="signal peptide" evidence="1">
    <location>
        <begin position="1"/>
        <end position="22"/>
    </location>
</feature>
<feature type="domain" description="Metallo-beta-lactamase" evidence="2">
    <location>
        <begin position="92"/>
        <end position="264"/>
    </location>
</feature>
<protein>
    <submittedName>
        <fullName evidence="3">MBL fold metallo-hydrolase</fullName>
    </submittedName>
</protein>
<proteinExistence type="predicted"/>
<dbReference type="OrthoDB" id="7253658at2"/>
<keyword evidence="3" id="KW-0378">Hydrolase</keyword>
<dbReference type="Proteomes" id="UP000305792">
    <property type="component" value="Unassembled WGS sequence"/>
</dbReference>
<dbReference type="InterPro" id="IPR036866">
    <property type="entry name" value="RibonucZ/Hydroxyglut_hydro"/>
</dbReference>
<dbReference type="EMBL" id="STGX01000001">
    <property type="protein sequence ID" value="THV32096.1"/>
    <property type="molecule type" value="Genomic_DNA"/>
</dbReference>
<dbReference type="PROSITE" id="PS51318">
    <property type="entry name" value="TAT"/>
    <property type="match status" value="1"/>
</dbReference>